<accession>A0ABS2YD59</accession>
<gene>
    <name evidence="4" type="primary">Map7d1</name>
    <name evidence="4" type="ORF">GTO93_0003114</name>
</gene>
<dbReference type="EMBL" id="JAAWVQ010133520">
    <property type="protein sequence ID" value="MBN3284136.1"/>
    <property type="molecule type" value="Genomic_DNA"/>
</dbReference>
<name>A0ABS2YD59_POLSP</name>
<organism evidence="4 5">
    <name type="scientific">Polyodon spathula</name>
    <name type="common">North American paddlefish</name>
    <name type="synonym">Squalus spathula</name>
    <dbReference type="NCBI Taxonomy" id="7913"/>
    <lineage>
        <taxon>Eukaryota</taxon>
        <taxon>Metazoa</taxon>
        <taxon>Chordata</taxon>
        <taxon>Craniata</taxon>
        <taxon>Vertebrata</taxon>
        <taxon>Euteleostomi</taxon>
        <taxon>Actinopterygii</taxon>
        <taxon>Chondrostei</taxon>
        <taxon>Acipenseriformes</taxon>
        <taxon>Polyodontidae</taxon>
        <taxon>Polyodon</taxon>
    </lineage>
</organism>
<evidence type="ECO:0000256" key="1">
    <source>
        <dbReference type="ARBA" id="ARBA00007525"/>
    </source>
</evidence>
<keyword evidence="5" id="KW-1185">Reference proteome</keyword>
<feature type="non-terminal residue" evidence="4">
    <location>
        <position position="105"/>
    </location>
</feature>
<dbReference type="PANTHER" id="PTHR15073:SF2">
    <property type="entry name" value="MAP7 DOMAIN-CONTAINING PROTEIN 1"/>
    <property type="match status" value="1"/>
</dbReference>
<keyword evidence="2 3" id="KW-0175">Coiled coil</keyword>
<dbReference type="PANTHER" id="PTHR15073">
    <property type="entry name" value="MICROTUBULE-ASSOCIATED PROTEIN"/>
    <property type="match status" value="1"/>
</dbReference>
<comment type="similarity">
    <text evidence="1">Belongs to the MAP7 family.</text>
</comment>
<comment type="caution">
    <text evidence="4">The sequence shown here is derived from an EMBL/GenBank/DDBJ whole genome shotgun (WGS) entry which is preliminary data.</text>
</comment>
<sequence length="105" mass="12965">MKAAKKAQWLEKEEKAKHLREKLLEDRRKKLEEQRVKAEKRRAALEERQRQKLEKNKERYEAAIQRSTKKTWAEIRRQRWSWTGSLNQNAQREGELLNWNRRSRP</sequence>
<evidence type="ECO:0000313" key="4">
    <source>
        <dbReference type="EMBL" id="MBN3284136.1"/>
    </source>
</evidence>
<dbReference type="Proteomes" id="UP001166093">
    <property type="component" value="Unassembled WGS sequence"/>
</dbReference>
<evidence type="ECO:0000256" key="3">
    <source>
        <dbReference type="SAM" id="Coils"/>
    </source>
</evidence>
<proteinExistence type="inferred from homology"/>
<reference evidence="4" key="1">
    <citation type="journal article" date="2021" name="Cell">
        <title>Tracing the genetic footprints of vertebrate landing in non-teleost ray-finned fishes.</title>
        <authorList>
            <person name="Bi X."/>
            <person name="Wang K."/>
            <person name="Yang L."/>
            <person name="Pan H."/>
            <person name="Jiang H."/>
            <person name="Wei Q."/>
            <person name="Fang M."/>
            <person name="Yu H."/>
            <person name="Zhu C."/>
            <person name="Cai Y."/>
            <person name="He Y."/>
            <person name="Gan X."/>
            <person name="Zeng H."/>
            <person name="Yu D."/>
            <person name="Zhu Y."/>
            <person name="Jiang H."/>
            <person name="Qiu Q."/>
            <person name="Yang H."/>
            <person name="Zhang Y.E."/>
            <person name="Wang W."/>
            <person name="Zhu M."/>
            <person name="He S."/>
            <person name="Zhang G."/>
        </authorList>
    </citation>
    <scope>NUCLEOTIDE SEQUENCE</scope>
    <source>
        <strain evidence="4">Pddl_001</strain>
    </source>
</reference>
<evidence type="ECO:0000313" key="5">
    <source>
        <dbReference type="Proteomes" id="UP001166093"/>
    </source>
</evidence>
<feature type="non-terminal residue" evidence="4">
    <location>
        <position position="1"/>
    </location>
</feature>
<feature type="coiled-coil region" evidence="3">
    <location>
        <begin position="21"/>
        <end position="70"/>
    </location>
</feature>
<protein>
    <submittedName>
        <fullName evidence="4">MA7D1 protein</fullName>
    </submittedName>
</protein>
<evidence type="ECO:0000256" key="2">
    <source>
        <dbReference type="ARBA" id="ARBA00023054"/>
    </source>
</evidence>
<dbReference type="InterPro" id="IPR051483">
    <property type="entry name" value="MAP7_domain-containing"/>
</dbReference>